<gene>
    <name evidence="2" type="ORF">SAPIO_CDS1193</name>
</gene>
<dbReference type="EMBL" id="JOWA01000044">
    <property type="protein sequence ID" value="KEZ46279.1"/>
    <property type="molecule type" value="Genomic_DNA"/>
</dbReference>
<dbReference type="OMA" id="EGQIRSW"/>
<dbReference type="HOGENOM" id="CLU_020336_12_1_1"/>
<protein>
    <recommendedName>
        <fullName evidence="1">AB hydrolase-1 domain-containing protein</fullName>
    </recommendedName>
</protein>
<dbReference type="PRINTS" id="PR00111">
    <property type="entry name" value="ABHYDROLASE"/>
</dbReference>
<dbReference type="Proteomes" id="UP000028545">
    <property type="component" value="Unassembled WGS sequence"/>
</dbReference>
<dbReference type="RefSeq" id="XP_016646078.1">
    <property type="nucleotide sequence ID" value="XM_016784523.1"/>
</dbReference>
<evidence type="ECO:0000313" key="2">
    <source>
        <dbReference type="EMBL" id="KEZ46279.1"/>
    </source>
</evidence>
<evidence type="ECO:0000313" key="3">
    <source>
        <dbReference type="Proteomes" id="UP000028545"/>
    </source>
</evidence>
<dbReference type="InterPro" id="IPR000073">
    <property type="entry name" value="AB_hydrolase_1"/>
</dbReference>
<keyword evidence="3" id="KW-1185">Reference proteome</keyword>
<dbReference type="PANTHER" id="PTHR43689:SF8">
    <property type="entry name" value="ALPHA_BETA-HYDROLASES SUPERFAMILY PROTEIN"/>
    <property type="match status" value="1"/>
</dbReference>
<name>A0A084GG17_PSEDA</name>
<evidence type="ECO:0000259" key="1">
    <source>
        <dbReference type="Pfam" id="PF00561"/>
    </source>
</evidence>
<dbReference type="GeneID" id="27720265"/>
<dbReference type="GO" id="GO:0003824">
    <property type="term" value="F:catalytic activity"/>
    <property type="evidence" value="ECO:0007669"/>
    <property type="project" value="InterPro"/>
</dbReference>
<feature type="domain" description="AB hydrolase-1" evidence="1">
    <location>
        <begin position="36"/>
        <end position="284"/>
    </location>
</feature>
<sequence>MPFFNSSIDSTRLFYRDYVPDGKGFKMQAGRASKLTLVFLHGWPMSSKMFEHLIVPLCETYQFRCIAPDRRGFGSSDWTDASKGKTTDWSTFAGDVAQLLETLAVGDFVFVAASMGCTESVLAYHSSQYISQHCKGFVWIGLAMPFPLQTPEHPLSPTQELWDSILQGLRDNRPAFVTESLPGVFAMHAGNQVHPKTLEYYEQIVSEAHGVAIEKTVAIFTQASDKQLTKLAESAEMIPILALHGDSDQGMPLEAGATIVKEMLPWADLRVYKNAGHGLYLTHAQQVIDDLVKFVDGI</sequence>
<reference evidence="2 3" key="1">
    <citation type="journal article" date="2014" name="Genome Announc.">
        <title>Draft genome sequence of the pathogenic fungus Scedosporium apiospermum.</title>
        <authorList>
            <person name="Vandeputte P."/>
            <person name="Ghamrawi S."/>
            <person name="Rechenmann M."/>
            <person name="Iltis A."/>
            <person name="Giraud S."/>
            <person name="Fleury M."/>
            <person name="Thornton C."/>
            <person name="Delhaes L."/>
            <person name="Meyer W."/>
            <person name="Papon N."/>
            <person name="Bouchara J.P."/>
        </authorList>
    </citation>
    <scope>NUCLEOTIDE SEQUENCE [LARGE SCALE GENOMIC DNA]</scope>
    <source>
        <strain evidence="2 3">IHEM 14462</strain>
    </source>
</reference>
<dbReference type="Pfam" id="PF00561">
    <property type="entry name" value="Abhydrolase_1"/>
    <property type="match status" value="1"/>
</dbReference>
<dbReference type="VEuPathDB" id="FungiDB:SAPIO_CDS1193"/>
<dbReference type="KEGG" id="sapo:SAPIO_CDS1193"/>
<dbReference type="OrthoDB" id="408373at2759"/>
<accession>A0A084GG17</accession>
<dbReference type="AlphaFoldDB" id="A0A084GG17"/>
<organism evidence="2 3">
    <name type="scientific">Pseudallescheria apiosperma</name>
    <name type="common">Scedosporium apiospermum</name>
    <dbReference type="NCBI Taxonomy" id="563466"/>
    <lineage>
        <taxon>Eukaryota</taxon>
        <taxon>Fungi</taxon>
        <taxon>Dikarya</taxon>
        <taxon>Ascomycota</taxon>
        <taxon>Pezizomycotina</taxon>
        <taxon>Sordariomycetes</taxon>
        <taxon>Hypocreomycetidae</taxon>
        <taxon>Microascales</taxon>
        <taxon>Microascaceae</taxon>
        <taxon>Scedosporium</taxon>
    </lineage>
</organism>
<comment type="caution">
    <text evidence="2">The sequence shown here is derived from an EMBL/GenBank/DDBJ whole genome shotgun (WGS) entry which is preliminary data.</text>
</comment>
<dbReference type="SUPFAM" id="SSF53474">
    <property type="entry name" value="alpha/beta-Hydrolases"/>
    <property type="match status" value="1"/>
</dbReference>
<dbReference type="Gene3D" id="3.40.50.1820">
    <property type="entry name" value="alpha/beta hydrolase"/>
    <property type="match status" value="1"/>
</dbReference>
<dbReference type="InterPro" id="IPR000639">
    <property type="entry name" value="Epox_hydrolase-like"/>
</dbReference>
<proteinExistence type="predicted"/>
<dbReference type="PRINTS" id="PR00412">
    <property type="entry name" value="EPOXHYDRLASE"/>
</dbReference>
<dbReference type="InterPro" id="IPR029058">
    <property type="entry name" value="AB_hydrolase_fold"/>
</dbReference>
<dbReference type="PANTHER" id="PTHR43689">
    <property type="entry name" value="HYDROLASE"/>
    <property type="match status" value="1"/>
</dbReference>